<dbReference type="InParanoid" id="G2YMU7"/>
<proteinExistence type="predicted"/>
<dbReference type="Proteomes" id="UP000008177">
    <property type="component" value="Unplaced contigs"/>
</dbReference>
<protein>
    <submittedName>
        <fullName evidence="1">Uncharacterized protein</fullName>
    </submittedName>
</protein>
<gene>
    <name evidence="1" type="ORF">BofuT4_uP138690.1</name>
</gene>
<reference evidence="2" key="1">
    <citation type="journal article" date="2011" name="PLoS Genet.">
        <title>Genomic analysis of the necrotrophic fungal pathogens Sclerotinia sclerotiorum and Botrytis cinerea.</title>
        <authorList>
            <person name="Amselem J."/>
            <person name="Cuomo C.A."/>
            <person name="van Kan J.A."/>
            <person name="Viaud M."/>
            <person name="Benito E.P."/>
            <person name="Couloux A."/>
            <person name="Coutinho P.M."/>
            <person name="de Vries R.P."/>
            <person name="Dyer P.S."/>
            <person name="Fillinger S."/>
            <person name="Fournier E."/>
            <person name="Gout L."/>
            <person name="Hahn M."/>
            <person name="Kohn L."/>
            <person name="Lapalu N."/>
            <person name="Plummer K.M."/>
            <person name="Pradier J.M."/>
            <person name="Quevillon E."/>
            <person name="Sharon A."/>
            <person name="Simon A."/>
            <person name="ten Have A."/>
            <person name="Tudzynski B."/>
            <person name="Tudzynski P."/>
            <person name="Wincker P."/>
            <person name="Andrew M."/>
            <person name="Anthouard V."/>
            <person name="Beever R.E."/>
            <person name="Beffa R."/>
            <person name="Benoit I."/>
            <person name="Bouzid O."/>
            <person name="Brault B."/>
            <person name="Chen Z."/>
            <person name="Choquer M."/>
            <person name="Collemare J."/>
            <person name="Cotton P."/>
            <person name="Danchin E.G."/>
            <person name="Da Silva C."/>
            <person name="Gautier A."/>
            <person name="Giraud C."/>
            <person name="Giraud T."/>
            <person name="Gonzalez C."/>
            <person name="Grossetete S."/>
            <person name="Guldener U."/>
            <person name="Henrissat B."/>
            <person name="Howlett B.J."/>
            <person name="Kodira C."/>
            <person name="Kretschmer M."/>
            <person name="Lappartient A."/>
            <person name="Leroch M."/>
            <person name="Levis C."/>
            <person name="Mauceli E."/>
            <person name="Neuveglise C."/>
            <person name="Oeser B."/>
            <person name="Pearson M."/>
            <person name="Poulain J."/>
            <person name="Poussereau N."/>
            <person name="Quesneville H."/>
            <person name="Rascle C."/>
            <person name="Schumacher J."/>
            <person name="Segurens B."/>
            <person name="Sexton A."/>
            <person name="Silva E."/>
            <person name="Sirven C."/>
            <person name="Soanes D.M."/>
            <person name="Talbot N.J."/>
            <person name="Templeton M."/>
            <person name="Yandava C."/>
            <person name="Yarden O."/>
            <person name="Zeng Q."/>
            <person name="Rollins J.A."/>
            <person name="Lebrun M.H."/>
            <person name="Dickman M."/>
        </authorList>
    </citation>
    <scope>NUCLEOTIDE SEQUENCE [LARGE SCALE GENOMIC DNA]</scope>
    <source>
        <strain evidence="2">T4</strain>
    </source>
</reference>
<dbReference type="AlphaFoldDB" id="G2YMU7"/>
<accession>G2YMU7</accession>
<name>G2YMU7_BOTF4</name>
<sequence length="51" mass="5808">MKPDNEKAVAHMRGVYKRVIEEGKQMSGRPIQLALQGNYIDSKLLDSTMRC</sequence>
<dbReference type="EMBL" id="FQ790345">
    <property type="protein sequence ID" value="CCD52945.1"/>
    <property type="molecule type" value="Genomic_DNA"/>
</dbReference>
<organism evidence="1 2">
    <name type="scientific">Botryotinia fuckeliana (strain T4)</name>
    <name type="common">Noble rot fungus</name>
    <name type="synonym">Botrytis cinerea</name>
    <dbReference type="NCBI Taxonomy" id="999810"/>
    <lineage>
        <taxon>Eukaryota</taxon>
        <taxon>Fungi</taxon>
        <taxon>Dikarya</taxon>
        <taxon>Ascomycota</taxon>
        <taxon>Pezizomycotina</taxon>
        <taxon>Leotiomycetes</taxon>
        <taxon>Helotiales</taxon>
        <taxon>Sclerotiniaceae</taxon>
        <taxon>Botrytis</taxon>
    </lineage>
</organism>
<dbReference type="HOGENOM" id="CLU_3106116_0_0_1"/>
<evidence type="ECO:0000313" key="1">
    <source>
        <dbReference type="EMBL" id="CCD52945.1"/>
    </source>
</evidence>
<evidence type="ECO:0000313" key="2">
    <source>
        <dbReference type="Proteomes" id="UP000008177"/>
    </source>
</evidence>